<reference evidence="1 2" key="1">
    <citation type="submission" date="2015-04" db="EMBL/GenBank/DDBJ databases">
        <title>Draft genome of the roundworm Trichinella nativa.</title>
        <authorList>
            <person name="Mitreva M."/>
        </authorList>
    </citation>
    <scope>NUCLEOTIDE SEQUENCE [LARGE SCALE GENOMIC DNA]</scope>
    <source>
        <strain evidence="1 2">ISS45</strain>
    </source>
</reference>
<dbReference type="AlphaFoldDB" id="A0A1Y3EC52"/>
<organism evidence="1 2">
    <name type="scientific">Trichinella nativa</name>
    <dbReference type="NCBI Taxonomy" id="6335"/>
    <lineage>
        <taxon>Eukaryota</taxon>
        <taxon>Metazoa</taxon>
        <taxon>Ecdysozoa</taxon>
        <taxon>Nematoda</taxon>
        <taxon>Enoplea</taxon>
        <taxon>Dorylaimia</taxon>
        <taxon>Trichinellida</taxon>
        <taxon>Trichinellidae</taxon>
        <taxon>Trichinella</taxon>
    </lineage>
</organism>
<proteinExistence type="predicted"/>
<evidence type="ECO:0000313" key="1">
    <source>
        <dbReference type="EMBL" id="OUC42260.1"/>
    </source>
</evidence>
<evidence type="ECO:0000313" key="2">
    <source>
        <dbReference type="Proteomes" id="UP000243006"/>
    </source>
</evidence>
<comment type="caution">
    <text evidence="1">The sequence shown here is derived from an EMBL/GenBank/DDBJ whole genome shotgun (WGS) entry which is preliminary data.</text>
</comment>
<dbReference type="Proteomes" id="UP000243006">
    <property type="component" value="Unassembled WGS sequence"/>
</dbReference>
<dbReference type="EMBL" id="LVZM01017689">
    <property type="protein sequence ID" value="OUC42260.1"/>
    <property type="molecule type" value="Genomic_DNA"/>
</dbReference>
<protein>
    <submittedName>
        <fullName evidence="1">Uncharacterized protein</fullName>
    </submittedName>
</protein>
<name>A0A1Y3EC52_9BILA</name>
<gene>
    <name evidence="1" type="ORF">D917_00028</name>
</gene>
<sequence>MRKCPGLQAVAPIFTSFSFTEYFASKEEEKFFTHGSHMWDIFIKSHTSNIPYFRQQKSRRKIIMRNQSSFNSKNVDCRIRNYGFDLELDSTSERQALVHLQPLTTVDKIIRLHFSIIAELKHIRCNYSIPLTEASFSWKFDLLVHSFISIAFRSTAAAAVLHQRLNNMLVKWIPFFIAPGSFYLIQ</sequence>
<accession>A0A1Y3EC52</accession>